<evidence type="ECO:0000313" key="1">
    <source>
        <dbReference type="Proteomes" id="UP000887566"/>
    </source>
</evidence>
<name>A0A914VZ22_9BILA</name>
<dbReference type="WBParaSite" id="PSAMB.scaffold2695size21762.g18823.t2">
    <property type="protein sequence ID" value="PSAMB.scaffold2695size21762.g18823.t2"/>
    <property type="gene ID" value="PSAMB.scaffold2695size21762.g18823"/>
</dbReference>
<accession>A0A914VZ22</accession>
<dbReference type="AlphaFoldDB" id="A0A914VZ22"/>
<proteinExistence type="predicted"/>
<protein>
    <submittedName>
        <fullName evidence="2">Sushi domain-containing protein</fullName>
    </submittedName>
</protein>
<keyword evidence="1" id="KW-1185">Reference proteome</keyword>
<reference evidence="2" key="1">
    <citation type="submission" date="2022-11" db="UniProtKB">
        <authorList>
            <consortium name="WormBaseParasite"/>
        </authorList>
    </citation>
    <scope>IDENTIFICATION</scope>
</reference>
<sequence length="257" mass="26981">MMMSANASASSQELVKMITWRTILIVGLCWLFIMIKKSEACIPTFDEEETCLLGTPYGTFSPAPGSTVVEGATVTLTCKPYAHLDGTVVTASCSPAGVLSPTLLCLPCPDTTWVYDSTTDRCFKAFAATPVPGVCSKDVPCAGLAAQYGAPSAVAYTLNFQALLDAVQIGKDNSIGTGIYIVGIGDPVANEQYQLDDGTPIPLASILPFFIPAQPNDTPANMFTQLTAGFPGPLGFDDFNCVALGTDGTICQLQLTP</sequence>
<dbReference type="Proteomes" id="UP000887566">
    <property type="component" value="Unplaced"/>
</dbReference>
<evidence type="ECO:0000313" key="2">
    <source>
        <dbReference type="WBParaSite" id="PSAMB.scaffold2695size21762.g18823.t2"/>
    </source>
</evidence>
<organism evidence="1 2">
    <name type="scientific">Plectus sambesii</name>
    <dbReference type="NCBI Taxonomy" id="2011161"/>
    <lineage>
        <taxon>Eukaryota</taxon>
        <taxon>Metazoa</taxon>
        <taxon>Ecdysozoa</taxon>
        <taxon>Nematoda</taxon>
        <taxon>Chromadorea</taxon>
        <taxon>Plectida</taxon>
        <taxon>Plectina</taxon>
        <taxon>Plectoidea</taxon>
        <taxon>Plectidae</taxon>
        <taxon>Plectus</taxon>
    </lineage>
</organism>